<protein>
    <submittedName>
        <fullName evidence="2">Ankyrin</fullName>
    </submittedName>
</protein>
<feature type="domain" description="SnoaL-like" evidence="1">
    <location>
        <begin position="14"/>
        <end position="125"/>
    </location>
</feature>
<dbReference type="EMBL" id="BDQK01000013">
    <property type="protein sequence ID" value="GBF81170.1"/>
    <property type="molecule type" value="Genomic_DNA"/>
</dbReference>
<dbReference type="SUPFAM" id="SSF54427">
    <property type="entry name" value="NTF2-like"/>
    <property type="match status" value="1"/>
</dbReference>
<organism evidence="2 3">
    <name type="scientific">Aphanothece sacrum FPU1</name>
    <dbReference type="NCBI Taxonomy" id="1920663"/>
    <lineage>
        <taxon>Bacteria</taxon>
        <taxon>Bacillati</taxon>
        <taxon>Cyanobacteriota</taxon>
        <taxon>Cyanophyceae</taxon>
        <taxon>Oscillatoriophycideae</taxon>
        <taxon>Chroococcales</taxon>
        <taxon>Aphanothecaceae</taxon>
        <taxon>Aphanothece</taxon>
    </lineage>
</organism>
<dbReference type="OrthoDB" id="2599042at2"/>
<dbReference type="InterPro" id="IPR032710">
    <property type="entry name" value="NTF2-like_dom_sf"/>
</dbReference>
<dbReference type="AlphaFoldDB" id="A0A401IJ17"/>
<evidence type="ECO:0000313" key="3">
    <source>
        <dbReference type="Proteomes" id="UP000287247"/>
    </source>
</evidence>
<dbReference type="InterPro" id="IPR037401">
    <property type="entry name" value="SnoaL-like"/>
</dbReference>
<dbReference type="Pfam" id="PF12680">
    <property type="entry name" value="SnoaL_2"/>
    <property type="match status" value="1"/>
</dbReference>
<evidence type="ECO:0000259" key="1">
    <source>
        <dbReference type="Pfam" id="PF12680"/>
    </source>
</evidence>
<sequence length="187" mass="21631">MLYMDTEETTKILRQWFESWVKDDIEAVLNGLSETVVFYAPQNEYNQVIPYLGRRVGRQAVAEAFEIRAKTVELLSYDLQEFIVEGNKACIISHTQELCKQTQQVFEVEDAQFIVLDEDGKIASWSFYFDPNLEVAAFTAKLDKCLIQDVQGNQLPDTKRWHCRKIGRGCRGRRGGRGGWKQSKNRL</sequence>
<comment type="caution">
    <text evidence="2">The sequence shown here is derived from an EMBL/GenBank/DDBJ whole genome shotgun (WGS) entry which is preliminary data.</text>
</comment>
<gene>
    <name evidence="2" type="ORF">AsFPU1_2582</name>
</gene>
<keyword evidence="3" id="KW-1185">Reference proteome</keyword>
<dbReference type="Gene3D" id="3.10.450.50">
    <property type="match status" value="1"/>
</dbReference>
<reference evidence="3" key="1">
    <citation type="submission" date="2017-05" db="EMBL/GenBank/DDBJ databases">
        <title>Physiological properties and genetic analysis related to exopolysaccharide production of fresh-water unicellular cyanobacterium Aphanothece sacrum, Suizenji Nori, that has been cultured as a food source in Japan.</title>
        <authorList>
            <person name="Kanesaki Y."/>
            <person name="Yoshikawa S."/>
            <person name="Ohki K."/>
        </authorList>
    </citation>
    <scope>NUCLEOTIDE SEQUENCE [LARGE SCALE GENOMIC DNA]</scope>
    <source>
        <strain evidence="3">FPU1</strain>
    </source>
</reference>
<proteinExistence type="predicted"/>
<evidence type="ECO:0000313" key="2">
    <source>
        <dbReference type="EMBL" id="GBF81170.1"/>
    </source>
</evidence>
<dbReference type="Proteomes" id="UP000287247">
    <property type="component" value="Unassembled WGS sequence"/>
</dbReference>
<name>A0A401IJ17_APHSA</name>
<accession>A0A401IJ17</accession>